<gene>
    <name evidence="2" type="ORF">A4X09_0g7145</name>
</gene>
<feature type="compositionally biased region" description="Polar residues" evidence="1">
    <location>
        <begin position="26"/>
        <end position="41"/>
    </location>
</feature>
<keyword evidence="3" id="KW-1185">Reference proteome</keyword>
<sequence>AQNSTTVPAKHGAHADLSHAHAPLNDTDSNKITIPSTTHPTAQREEEELAHTVKEATAGAHEVLLIKAGADEGGAVQDLAPPTDTIRGQQLDRALLFDNGALLRRPLPPDAKTTTVSAHHSSTMPSITDGQCALMDSPRIPSPSTLPTSSARMVMWPVSTCLCRQNNRTEG</sequence>
<proteinExistence type="predicted"/>
<organism evidence="2 3">
    <name type="scientific">Tilletia walkeri</name>
    <dbReference type="NCBI Taxonomy" id="117179"/>
    <lineage>
        <taxon>Eukaryota</taxon>
        <taxon>Fungi</taxon>
        <taxon>Dikarya</taxon>
        <taxon>Basidiomycota</taxon>
        <taxon>Ustilaginomycotina</taxon>
        <taxon>Exobasidiomycetes</taxon>
        <taxon>Tilletiales</taxon>
        <taxon>Tilletiaceae</taxon>
        <taxon>Tilletia</taxon>
    </lineage>
</organism>
<name>A0A8X7T2E2_9BASI</name>
<dbReference type="EMBL" id="LWDG02000613">
    <property type="protein sequence ID" value="KAE8263770.1"/>
    <property type="molecule type" value="Genomic_DNA"/>
</dbReference>
<reference evidence="2" key="1">
    <citation type="submission" date="2016-04" db="EMBL/GenBank/DDBJ databases">
        <authorList>
            <person name="Nguyen H.D."/>
            <person name="Samba Siva P."/>
            <person name="Cullis J."/>
            <person name="Levesque C.A."/>
            <person name="Hambleton S."/>
        </authorList>
    </citation>
    <scope>NUCLEOTIDE SEQUENCE</scope>
    <source>
        <strain evidence="2">DAOMC 236422</strain>
    </source>
</reference>
<feature type="non-terminal residue" evidence="2">
    <location>
        <position position="1"/>
    </location>
</feature>
<evidence type="ECO:0000313" key="3">
    <source>
        <dbReference type="Proteomes" id="UP000078113"/>
    </source>
</evidence>
<accession>A0A8X7T2E2</accession>
<reference evidence="2" key="2">
    <citation type="journal article" date="2019" name="IMA Fungus">
        <title>Genome sequencing and comparison of five Tilletia species to identify candidate genes for the detection of regulated species infecting wheat.</title>
        <authorList>
            <person name="Nguyen H.D.T."/>
            <person name="Sultana T."/>
            <person name="Kesanakurti P."/>
            <person name="Hambleton S."/>
        </authorList>
    </citation>
    <scope>NUCLEOTIDE SEQUENCE</scope>
    <source>
        <strain evidence="2">DAOMC 236422</strain>
    </source>
</reference>
<feature type="region of interest" description="Disordered" evidence="1">
    <location>
        <begin position="106"/>
        <end position="126"/>
    </location>
</feature>
<feature type="compositionally biased region" description="Polar residues" evidence="1">
    <location>
        <begin position="112"/>
        <end position="126"/>
    </location>
</feature>
<protein>
    <submittedName>
        <fullName evidence="2">Uncharacterized protein</fullName>
    </submittedName>
</protein>
<dbReference type="AlphaFoldDB" id="A0A8X7T2E2"/>
<feature type="region of interest" description="Disordered" evidence="1">
    <location>
        <begin position="1"/>
        <end position="45"/>
    </location>
</feature>
<dbReference type="Proteomes" id="UP000078113">
    <property type="component" value="Unassembled WGS sequence"/>
</dbReference>
<evidence type="ECO:0000256" key="1">
    <source>
        <dbReference type="SAM" id="MobiDB-lite"/>
    </source>
</evidence>
<comment type="caution">
    <text evidence="2">The sequence shown here is derived from an EMBL/GenBank/DDBJ whole genome shotgun (WGS) entry which is preliminary data.</text>
</comment>
<evidence type="ECO:0000313" key="2">
    <source>
        <dbReference type="EMBL" id="KAE8263770.1"/>
    </source>
</evidence>